<organism evidence="1">
    <name type="scientific">Fibrocapsa japonica</name>
    <dbReference type="NCBI Taxonomy" id="94617"/>
    <lineage>
        <taxon>Eukaryota</taxon>
        <taxon>Sar</taxon>
        <taxon>Stramenopiles</taxon>
        <taxon>Ochrophyta</taxon>
        <taxon>Raphidophyceae</taxon>
        <taxon>Chattonellales</taxon>
        <taxon>Chattonellaceae</taxon>
        <taxon>Fibrocapsa</taxon>
    </lineage>
</organism>
<accession>A0A7S2UVP8</accession>
<sequence length="120" mass="14147">MAFSFRVIMFPVKKAGLIRDSSLRFFQSSCVLLGGERFGRTPRTLNWRQRKKLELEEAQKEKEIEEKGEMTREAYFNWVAELPLKERLGLERKQVKWNLLFGNQEKLRKGALPDDIKESA</sequence>
<dbReference type="AlphaFoldDB" id="A0A7S2UVP8"/>
<reference evidence="1" key="1">
    <citation type="submission" date="2021-01" db="EMBL/GenBank/DDBJ databases">
        <authorList>
            <person name="Corre E."/>
            <person name="Pelletier E."/>
            <person name="Niang G."/>
            <person name="Scheremetjew M."/>
            <person name="Finn R."/>
            <person name="Kale V."/>
            <person name="Holt S."/>
            <person name="Cochrane G."/>
            <person name="Meng A."/>
            <person name="Brown T."/>
            <person name="Cohen L."/>
        </authorList>
    </citation>
    <scope>NUCLEOTIDE SEQUENCE</scope>
    <source>
        <strain evidence="1">CCMP1661</strain>
    </source>
</reference>
<dbReference type="EMBL" id="HBHR01006398">
    <property type="protein sequence ID" value="CAD9860610.1"/>
    <property type="molecule type" value="Transcribed_RNA"/>
</dbReference>
<proteinExistence type="predicted"/>
<name>A0A7S2UVP8_9STRA</name>
<protein>
    <submittedName>
        <fullName evidence="1">Uncharacterized protein</fullName>
    </submittedName>
</protein>
<evidence type="ECO:0000313" key="1">
    <source>
        <dbReference type="EMBL" id="CAD9860610.1"/>
    </source>
</evidence>
<gene>
    <name evidence="1" type="ORF">FJAP1339_LOCUS3131</name>
</gene>